<evidence type="ECO:0000313" key="3">
    <source>
        <dbReference type="Proteomes" id="UP000509638"/>
    </source>
</evidence>
<organism evidence="2 3">
    <name type="scientific">Microbacterium oleivorans</name>
    <dbReference type="NCBI Taxonomy" id="273677"/>
    <lineage>
        <taxon>Bacteria</taxon>
        <taxon>Bacillati</taxon>
        <taxon>Actinomycetota</taxon>
        <taxon>Actinomycetes</taxon>
        <taxon>Micrococcales</taxon>
        <taxon>Microbacteriaceae</taxon>
        <taxon>Microbacterium</taxon>
    </lineage>
</organism>
<evidence type="ECO:0000256" key="1">
    <source>
        <dbReference type="SAM" id="Phobius"/>
    </source>
</evidence>
<dbReference type="RefSeq" id="WP_178013414.1">
    <property type="nucleotide sequence ID" value="NZ_CP058316.1"/>
</dbReference>
<accession>A0A7D5JGF6</accession>
<sequence length="125" mass="13537">MIVVLGVVFSLALLAIVVRLLILRRIREKYAVLWLVLGVIVLVLGVFPGVLEAATDALGVELPVNLLFATALAVLLGVALHLSWELSMSEDETRRLAEDVAILSARLDALEADQRIDPPRSTGTE</sequence>
<proteinExistence type="predicted"/>
<keyword evidence="1" id="KW-1133">Transmembrane helix</keyword>
<dbReference type="AlphaFoldDB" id="A0A7D5JGF6"/>
<keyword evidence="1" id="KW-0472">Membrane</keyword>
<protein>
    <submittedName>
        <fullName evidence="2">DUF2304 domain-containing protein</fullName>
    </submittedName>
</protein>
<reference evidence="2 3" key="1">
    <citation type="submission" date="2020-06" db="EMBL/GenBank/DDBJ databases">
        <authorList>
            <person name="Jo H."/>
        </authorList>
    </citation>
    <scope>NUCLEOTIDE SEQUENCE [LARGE SCALE GENOMIC DNA]</scope>
    <source>
        <strain evidence="2 3">I46</strain>
    </source>
</reference>
<dbReference type="Pfam" id="PF10066">
    <property type="entry name" value="DUF2304"/>
    <property type="match status" value="1"/>
</dbReference>
<keyword evidence="1" id="KW-0812">Transmembrane</keyword>
<feature type="transmembrane region" description="Helical" evidence="1">
    <location>
        <begin position="30"/>
        <end position="50"/>
    </location>
</feature>
<evidence type="ECO:0000313" key="2">
    <source>
        <dbReference type="EMBL" id="QLD12558.1"/>
    </source>
</evidence>
<feature type="transmembrane region" description="Helical" evidence="1">
    <location>
        <begin position="62"/>
        <end position="84"/>
    </location>
</feature>
<gene>
    <name evidence="2" type="ORF">HW566_12735</name>
</gene>
<dbReference type="Proteomes" id="UP000509638">
    <property type="component" value="Chromosome"/>
</dbReference>
<dbReference type="EMBL" id="CP058316">
    <property type="protein sequence ID" value="QLD12558.1"/>
    <property type="molecule type" value="Genomic_DNA"/>
</dbReference>
<dbReference type="InterPro" id="IPR019277">
    <property type="entry name" value="DUF2304"/>
</dbReference>
<feature type="transmembrane region" description="Helical" evidence="1">
    <location>
        <begin position="6"/>
        <end position="23"/>
    </location>
</feature>
<name>A0A7D5JGF6_9MICO</name>